<sequence>MIDTQPINVTSAKRNCANAYANHFFTTGAYGTLYQFSRDDDDVYNDGARFGCVRTIGSLPPKYLILKMSRSFSKIDVERECLDTGQHRIRDEGLVLSDALLILVEGNGSYVEKILQTPCGGYVSFCVMPKYDCDLYQYLQQHRYRSRMQRVGEEGFLQIVRVLLRALVKLRTAGYVYADLKLTNILVNPFVLSDTPMCVLGDVGSICEVDQCYAAPCSFPSPTGIVTDGRMGVGCVWTFGIFMLEYVINLYDVVRYKSIIYREFLFKEYASQREKLSHVTFIRENLQTLRMAIPDTWTTVHLLCEKCFYEERVAVGMCSTGFVDLLRVMDKPRARVDPTSLSTSASARLTKASTEYEQDQMPASI</sequence>
<evidence type="ECO:0000259" key="2">
    <source>
        <dbReference type="SMART" id="SM00220"/>
    </source>
</evidence>
<protein>
    <recommendedName>
        <fullName evidence="2">Protein kinase domain-containing protein</fullName>
    </recommendedName>
</protein>
<dbReference type="InterPro" id="IPR000719">
    <property type="entry name" value="Prot_kinase_dom"/>
</dbReference>
<dbReference type="GO" id="GO:0004672">
    <property type="term" value="F:protein kinase activity"/>
    <property type="evidence" value="ECO:0007669"/>
    <property type="project" value="InterPro"/>
</dbReference>
<feature type="compositionally biased region" description="Low complexity" evidence="1">
    <location>
        <begin position="339"/>
        <end position="353"/>
    </location>
</feature>
<accession>A0AAE0F0H7</accession>
<evidence type="ECO:0000313" key="3">
    <source>
        <dbReference type="EMBL" id="KAK3245815.1"/>
    </source>
</evidence>
<organism evidence="3 4">
    <name type="scientific">Cymbomonas tetramitiformis</name>
    <dbReference type="NCBI Taxonomy" id="36881"/>
    <lineage>
        <taxon>Eukaryota</taxon>
        <taxon>Viridiplantae</taxon>
        <taxon>Chlorophyta</taxon>
        <taxon>Pyramimonadophyceae</taxon>
        <taxon>Pyramimonadales</taxon>
        <taxon>Pyramimonadaceae</taxon>
        <taxon>Cymbomonas</taxon>
    </lineage>
</organism>
<proteinExistence type="predicted"/>
<dbReference type="SUPFAM" id="SSF56112">
    <property type="entry name" value="Protein kinase-like (PK-like)"/>
    <property type="match status" value="1"/>
</dbReference>
<name>A0AAE0F0H7_9CHLO</name>
<dbReference type="GO" id="GO:0005524">
    <property type="term" value="F:ATP binding"/>
    <property type="evidence" value="ECO:0007669"/>
    <property type="project" value="InterPro"/>
</dbReference>
<dbReference type="Gene3D" id="1.10.510.10">
    <property type="entry name" value="Transferase(Phosphotransferase) domain 1"/>
    <property type="match status" value="1"/>
</dbReference>
<feature type="domain" description="Protein kinase" evidence="2">
    <location>
        <begin position="44"/>
        <end position="323"/>
    </location>
</feature>
<dbReference type="SMART" id="SM00220">
    <property type="entry name" value="S_TKc"/>
    <property type="match status" value="1"/>
</dbReference>
<reference evidence="3 4" key="1">
    <citation type="journal article" date="2015" name="Genome Biol. Evol.">
        <title>Comparative Genomics of a Bacterivorous Green Alga Reveals Evolutionary Causalities and Consequences of Phago-Mixotrophic Mode of Nutrition.</title>
        <authorList>
            <person name="Burns J.A."/>
            <person name="Paasch A."/>
            <person name="Narechania A."/>
            <person name="Kim E."/>
        </authorList>
    </citation>
    <scope>NUCLEOTIDE SEQUENCE [LARGE SCALE GENOMIC DNA]</scope>
    <source>
        <strain evidence="3 4">PLY_AMNH</strain>
    </source>
</reference>
<dbReference type="Proteomes" id="UP001190700">
    <property type="component" value="Unassembled WGS sequence"/>
</dbReference>
<evidence type="ECO:0000313" key="4">
    <source>
        <dbReference type="Proteomes" id="UP001190700"/>
    </source>
</evidence>
<dbReference type="InterPro" id="IPR011009">
    <property type="entry name" value="Kinase-like_dom_sf"/>
</dbReference>
<dbReference type="InterPro" id="IPR008271">
    <property type="entry name" value="Ser/Thr_kinase_AS"/>
</dbReference>
<dbReference type="PROSITE" id="PS00108">
    <property type="entry name" value="PROTEIN_KINASE_ST"/>
    <property type="match status" value="1"/>
</dbReference>
<dbReference type="EMBL" id="LGRX02030310">
    <property type="protein sequence ID" value="KAK3245815.1"/>
    <property type="molecule type" value="Genomic_DNA"/>
</dbReference>
<evidence type="ECO:0000256" key="1">
    <source>
        <dbReference type="SAM" id="MobiDB-lite"/>
    </source>
</evidence>
<keyword evidence="4" id="KW-1185">Reference proteome</keyword>
<gene>
    <name evidence="3" type="ORF">CYMTET_44636</name>
</gene>
<comment type="caution">
    <text evidence="3">The sequence shown here is derived from an EMBL/GenBank/DDBJ whole genome shotgun (WGS) entry which is preliminary data.</text>
</comment>
<feature type="region of interest" description="Disordered" evidence="1">
    <location>
        <begin position="336"/>
        <end position="365"/>
    </location>
</feature>
<dbReference type="AlphaFoldDB" id="A0AAE0F0H7"/>